<organism evidence="4 5">
    <name type="scientific">Luteibacter rhizovicinus DSM 16549</name>
    <dbReference type="NCBI Taxonomy" id="1440763"/>
    <lineage>
        <taxon>Bacteria</taxon>
        <taxon>Pseudomonadati</taxon>
        <taxon>Pseudomonadota</taxon>
        <taxon>Gammaproteobacteria</taxon>
        <taxon>Lysobacterales</taxon>
        <taxon>Rhodanobacteraceae</taxon>
        <taxon>Luteibacter</taxon>
    </lineage>
</organism>
<dbReference type="PATRIC" id="fig|1440763.5.peg.3315"/>
<feature type="compositionally biased region" description="Low complexity" evidence="1">
    <location>
        <begin position="190"/>
        <end position="200"/>
    </location>
</feature>
<reference evidence="5" key="1">
    <citation type="submission" date="2016-09" db="EMBL/GenBank/DDBJ databases">
        <authorList>
            <person name="Lysoe E."/>
        </authorList>
    </citation>
    <scope>NUCLEOTIDE SEQUENCE [LARGE SCALE GENOMIC DNA]</scope>
    <source>
        <strain evidence="5">LJ96T</strain>
    </source>
</reference>
<evidence type="ECO:0000256" key="1">
    <source>
        <dbReference type="SAM" id="MobiDB-lite"/>
    </source>
</evidence>
<keyword evidence="3" id="KW-0732">Signal</keyword>
<feature type="signal peptide" evidence="3">
    <location>
        <begin position="1"/>
        <end position="32"/>
    </location>
</feature>
<dbReference type="EMBL" id="CP017480">
    <property type="protein sequence ID" value="APG06250.1"/>
    <property type="molecule type" value="Genomic_DNA"/>
</dbReference>
<feature type="compositionally biased region" description="Low complexity" evidence="1">
    <location>
        <begin position="284"/>
        <end position="294"/>
    </location>
</feature>
<feature type="region of interest" description="Disordered" evidence="1">
    <location>
        <begin position="120"/>
        <end position="146"/>
    </location>
</feature>
<keyword evidence="5" id="KW-1185">Reference proteome</keyword>
<feature type="transmembrane region" description="Helical" evidence="2">
    <location>
        <begin position="150"/>
        <end position="168"/>
    </location>
</feature>
<feature type="chain" id="PRO_5014228011" evidence="3">
    <location>
        <begin position="33"/>
        <end position="304"/>
    </location>
</feature>
<dbReference type="KEGG" id="lrz:BJI69_21645"/>
<dbReference type="Gene3D" id="1.25.40.10">
    <property type="entry name" value="Tetratricopeptide repeat domain"/>
    <property type="match status" value="1"/>
</dbReference>
<dbReference type="SUPFAM" id="SSF48452">
    <property type="entry name" value="TPR-like"/>
    <property type="match status" value="1"/>
</dbReference>
<evidence type="ECO:0000256" key="2">
    <source>
        <dbReference type="SAM" id="Phobius"/>
    </source>
</evidence>
<dbReference type="InterPro" id="IPR011990">
    <property type="entry name" value="TPR-like_helical_dom_sf"/>
</dbReference>
<evidence type="ECO:0000313" key="5">
    <source>
        <dbReference type="Proteomes" id="UP000182987"/>
    </source>
</evidence>
<keyword evidence="2" id="KW-0472">Membrane</keyword>
<gene>
    <name evidence="4" type="ORF">BJI69_21645</name>
</gene>
<keyword evidence="2" id="KW-1133">Transmembrane helix</keyword>
<keyword evidence="2" id="KW-0812">Transmembrane</keyword>
<dbReference type="STRING" id="1440763.BJI69_21645"/>
<dbReference type="Pfam" id="PF13432">
    <property type="entry name" value="TPR_16"/>
    <property type="match status" value="1"/>
</dbReference>
<dbReference type="Proteomes" id="UP000182987">
    <property type="component" value="Chromosome"/>
</dbReference>
<feature type="region of interest" description="Disordered" evidence="1">
    <location>
        <begin position="177"/>
        <end position="216"/>
    </location>
</feature>
<protein>
    <submittedName>
        <fullName evidence="4">Uncharacterized protein</fullName>
    </submittedName>
</protein>
<name>A0A0G9H7B8_9GAMM</name>
<feature type="region of interest" description="Disordered" evidence="1">
    <location>
        <begin position="240"/>
        <end position="304"/>
    </location>
</feature>
<dbReference type="AlphaFoldDB" id="A0A0G9H7B8"/>
<dbReference type="OrthoDB" id="5298822at2"/>
<feature type="compositionally biased region" description="Low complexity" evidence="1">
    <location>
        <begin position="261"/>
        <end position="271"/>
    </location>
</feature>
<proteinExistence type="predicted"/>
<evidence type="ECO:0000313" key="4">
    <source>
        <dbReference type="EMBL" id="APG06250.1"/>
    </source>
</evidence>
<accession>A0A0G9H7B8</accession>
<sequence>MTLSVFLSSENVMHKPILTLVLLALTSVAASAADSPKDVQALIARGDYPGAETALRQAISEHPESAKAHYVLAEVLAHEGNIGEAKTEATKAATLDPSTKFTDPVKFQHFQRELDAALAPPSVRPSAATPARFSEPQPAARTEAGGQSHMTGWLIGGVILVLIIFFLMRRRQSPTNQFGNGYPPAPPMNGGQPYGNQPYGGYPGGNPGYAPPPSSGVGTAVAAGLGGLAAGALLDEAFRSHGGGEQTRDAAGNGFANLGPDSSTQTDSSSQAYNDLREDPIDMGNNDSSWDDSSSGGGDDDNQW</sequence>
<evidence type="ECO:0000256" key="3">
    <source>
        <dbReference type="SAM" id="SignalP"/>
    </source>
</evidence>